<dbReference type="GO" id="GO:0016747">
    <property type="term" value="F:acyltransferase activity, transferring groups other than amino-acyl groups"/>
    <property type="evidence" value="ECO:0007669"/>
    <property type="project" value="InterPro"/>
</dbReference>
<name>A0A1G7TY57_9BACL</name>
<accession>A0A1G7TY57</accession>
<dbReference type="SUPFAM" id="SSF55729">
    <property type="entry name" value="Acyl-CoA N-acyltransferases (Nat)"/>
    <property type="match status" value="1"/>
</dbReference>
<proteinExistence type="predicted"/>
<keyword evidence="3" id="KW-1185">Reference proteome</keyword>
<dbReference type="AlphaFoldDB" id="A0A1G7TY57"/>
<dbReference type="PANTHER" id="PTHR31143">
    <property type="match status" value="1"/>
</dbReference>
<dbReference type="Proteomes" id="UP000198972">
    <property type="component" value="Unassembled WGS sequence"/>
</dbReference>
<evidence type="ECO:0000313" key="3">
    <source>
        <dbReference type="Proteomes" id="UP000198972"/>
    </source>
</evidence>
<organism evidence="2 3">
    <name type="scientific">Fontibacillus panacisegetis</name>
    <dbReference type="NCBI Taxonomy" id="670482"/>
    <lineage>
        <taxon>Bacteria</taxon>
        <taxon>Bacillati</taxon>
        <taxon>Bacillota</taxon>
        <taxon>Bacilli</taxon>
        <taxon>Bacillales</taxon>
        <taxon>Paenibacillaceae</taxon>
        <taxon>Fontibacillus</taxon>
    </lineage>
</organism>
<feature type="domain" description="N-acetyltransferase" evidence="1">
    <location>
        <begin position="139"/>
        <end position="271"/>
    </location>
</feature>
<reference evidence="2 3" key="1">
    <citation type="submission" date="2016-10" db="EMBL/GenBank/DDBJ databases">
        <authorList>
            <person name="de Groot N.N."/>
        </authorList>
    </citation>
    <scope>NUCLEOTIDE SEQUENCE [LARGE SCALE GENOMIC DNA]</scope>
    <source>
        <strain evidence="2 3">DSM 28129</strain>
    </source>
</reference>
<dbReference type="Pfam" id="PF12746">
    <property type="entry name" value="GNAT_acetyltran"/>
    <property type="match status" value="1"/>
</dbReference>
<gene>
    <name evidence="2" type="ORF">SAMN04488542_14036</name>
</gene>
<dbReference type="EMBL" id="FNBG01000040">
    <property type="protein sequence ID" value="SDG40206.1"/>
    <property type="molecule type" value="Genomic_DNA"/>
</dbReference>
<sequence length="271" mass="31383">MITELNKQDFYRIRHITDKCKNIEVRAVVNENNPGTIYADHPTEPRAALIWIQGQQGFQLVGDTQSKIFLESLEGYMRTYIEPKLKKQDINWVEIGGEMDTWDKTIQAIFYNRNISSDIQHVFCFKENSKSIGFQDRDNIIRKIDADLLKSGRLENHSFLEKKILHFWDSIDSFLQHGFGYFAEYNNNAVSLCFSAFVAEQTHAIDIETLEGYRKSNYGTAVASAFLQECIQKGIHPYWDCTPENTGSIRIAKTIGMTPDFDYQIFWYGLS</sequence>
<dbReference type="InterPro" id="IPR000182">
    <property type="entry name" value="GNAT_dom"/>
</dbReference>
<dbReference type="Gene3D" id="3.40.630.30">
    <property type="match status" value="1"/>
</dbReference>
<dbReference type="RefSeq" id="WP_091235883.1">
    <property type="nucleotide sequence ID" value="NZ_FNBG01000040.1"/>
</dbReference>
<dbReference type="InterPro" id="IPR027365">
    <property type="entry name" value="GNAT_acetyltra_YdfB-like"/>
</dbReference>
<dbReference type="OrthoDB" id="2773476at2"/>
<dbReference type="InterPro" id="IPR016181">
    <property type="entry name" value="Acyl_CoA_acyltransferase"/>
</dbReference>
<evidence type="ECO:0000313" key="2">
    <source>
        <dbReference type="EMBL" id="SDG40206.1"/>
    </source>
</evidence>
<dbReference type="PANTHER" id="PTHR31143:SF2">
    <property type="entry name" value="FR47-LIKE DOMAIN-CONTAINING PROTEIN-RELATED"/>
    <property type="match status" value="1"/>
</dbReference>
<evidence type="ECO:0000259" key="1">
    <source>
        <dbReference type="PROSITE" id="PS51186"/>
    </source>
</evidence>
<dbReference type="STRING" id="670482.SAMN04488542_14036"/>
<dbReference type="PROSITE" id="PS51186">
    <property type="entry name" value="GNAT"/>
    <property type="match status" value="1"/>
</dbReference>
<keyword evidence="2" id="KW-0808">Transferase</keyword>
<protein>
    <submittedName>
        <fullName evidence="2">GNAT acetyltransferase</fullName>
    </submittedName>
</protein>